<dbReference type="EMBL" id="LR026991">
    <property type="protein sequence ID" value="VDB90463.1"/>
    <property type="molecule type" value="Genomic_DNA"/>
</dbReference>
<accession>A0A9X9MJW3</accession>
<evidence type="ECO:0000313" key="2">
    <source>
        <dbReference type="Proteomes" id="UP000324639"/>
    </source>
</evidence>
<reference evidence="1 2" key="1">
    <citation type="submission" date="2018-08" db="EMBL/GenBank/DDBJ databases">
        <authorList>
            <person name="Muller C M."/>
        </authorList>
    </citation>
    <scope>NUCLEOTIDE SEQUENCE [LARGE SCALE GENOMIC DNA]</scope>
</reference>
<organism evidence="1 2">
    <name type="scientific">Blumeria graminis f. sp. tritici</name>
    <dbReference type="NCBI Taxonomy" id="62690"/>
    <lineage>
        <taxon>Eukaryota</taxon>
        <taxon>Fungi</taxon>
        <taxon>Dikarya</taxon>
        <taxon>Ascomycota</taxon>
        <taxon>Pezizomycotina</taxon>
        <taxon>Leotiomycetes</taxon>
        <taxon>Erysiphales</taxon>
        <taxon>Erysiphaceae</taxon>
        <taxon>Blumeria</taxon>
    </lineage>
</organism>
<protein>
    <submittedName>
        <fullName evidence="1">Bgt-20185</fullName>
    </submittedName>
</protein>
<proteinExistence type="predicted"/>
<evidence type="ECO:0000313" key="1">
    <source>
        <dbReference type="EMBL" id="VDB90463.1"/>
    </source>
</evidence>
<dbReference type="AlphaFoldDB" id="A0A9X9MJW3"/>
<dbReference type="Proteomes" id="UP000324639">
    <property type="component" value="Chromosome Bgt_-08"/>
</dbReference>
<sequence length="96" mass="11238">MRKSQCKSQLSDNDTKMELNTHPIDWTQPLHALELNAILKKHEVKIEQVLPEHYRKFEDIFSKLKAEKLAPLSQSKHRHLSNLMVRGSLFSIYGEL</sequence>
<name>A0A9X9MJW3_BLUGR</name>
<gene>
    <name evidence="1" type="ORF">BGT96224V316_LOCUS5611</name>
</gene>
<keyword evidence="2" id="KW-1185">Reference proteome</keyword>